<gene>
    <name evidence="2" type="ORF">FA15DRAFT_583349</name>
</gene>
<dbReference type="EMBL" id="ML210152">
    <property type="protein sequence ID" value="TFK29035.1"/>
    <property type="molecule type" value="Genomic_DNA"/>
</dbReference>
<dbReference type="Proteomes" id="UP000307440">
    <property type="component" value="Unassembled WGS sequence"/>
</dbReference>
<dbReference type="STRING" id="230819.A0A5C3L8L3"/>
<dbReference type="AlphaFoldDB" id="A0A5C3L8L3"/>
<dbReference type="OrthoDB" id="2143914at2759"/>
<keyword evidence="3" id="KW-1185">Reference proteome</keyword>
<feature type="region of interest" description="Disordered" evidence="1">
    <location>
        <begin position="30"/>
        <end position="69"/>
    </location>
</feature>
<sequence length="198" mass="21453">MVATAASTTIGVGDSAPGAAVLALSDIIHTLSPSPPAQADGEGMQVDEAKAVDAEDESPEPLTDEDVGAMKRRLVEMGLTREDGTRLNGVNTSSREGELVDMVLRLIRTPVISPSQLAEQASAIGSLQGQLEFLSSVVREERSRWQSEREGWDRMAEALIRQRNKPGKGATPDEELERKCSTLEADNRILKHRVCDFT</sequence>
<accession>A0A5C3L8L3</accession>
<evidence type="ECO:0000256" key="1">
    <source>
        <dbReference type="SAM" id="MobiDB-lite"/>
    </source>
</evidence>
<feature type="compositionally biased region" description="Acidic residues" evidence="1">
    <location>
        <begin position="54"/>
        <end position="67"/>
    </location>
</feature>
<protein>
    <submittedName>
        <fullName evidence="2">Uncharacterized protein</fullName>
    </submittedName>
</protein>
<evidence type="ECO:0000313" key="2">
    <source>
        <dbReference type="EMBL" id="TFK29035.1"/>
    </source>
</evidence>
<proteinExistence type="predicted"/>
<name>A0A5C3L8L3_COPMA</name>
<evidence type="ECO:0000313" key="3">
    <source>
        <dbReference type="Proteomes" id="UP000307440"/>
    </source>
</evidence>
<organism evidence="2 3">
    <name type="scientific">Coprinopsis marcescibilis</name>
    <name type="common">Agaric fungus</name>
    <name type="synonym">Psathyrella marcescibilis</name>
    <dbReference type="NCBI Taxonomy" id="230819"/>
    <lineage>
        <taxon>Eukaryota</taxon>
        <taxon>Fungi</taxon>
        <taxon>Dikarya</taxon>
        <taxon>Basidiomycota</taxon>
        <taxon>Agaricomycotina</taxon>
        <taxon>Agaricomycetes</taxon>
        <taxon>Agaricomycetidae</taxon>
        <taxon>Agaricales</taxon>
        <taxon>Agaricineae</taxon>
        <taxon>Psathyrellaceae</taxon>
        <taxon>Coprinopsis</taxon>
    </lineage>
</organism>
<reference evidence="2 3" key="1">
    <citation type="journal article" date="2019" name="Nat. Ecol. Evol.">
        <title>Megaphylogeny resolves global patterns of mushroom evolution.</title>
        <authorList>
            <person name="Varga T."/>
            <person name="Krizsan K."/>
            <person name="Foldi C."/>
            <person name="Dima B."/>
            <person name="Sanchez-Garcia M."/>
            <person name="Sanchez-Ramirez S."/>
            <person name="Szollosi G.J."/>
            <person name="Szarkandi J.G."/>
            <person name="Papp V."/>
            <person name="Albert L."/>
            <person name="Andreopoulos W."/>
            <person name="Angelini C."/>
            <person name="Antonin V."/>
            <person name="Barry K.W."/>
            <person name="Bougher N.L."/>
            <person name="Buchanan P."/>
            <person name="Buyck B."/>
            <person name="Bense V."/>
            <person name="Catcheside P."/>
            <person name="Chovatia M."/>
            <person name="Cooper J."/>
            <person name="Damon W."/>
            <person name="Desjardin D."/>
            <person name="Finy P."/>
            <person name="Geml J."/>
            <person name="Haridas S."/>
            <person name="Hughes K."/>
            <person name="Justo A."/>
            <person name="Karasinski D."/>
            <person name="Kautmanova I."/>
            <person name="Kiss B."/>
            <person name="Kocsube S."/>
            <person name="Kotiranta H."/>
            <person name="LaButti K.M."/>
            <person name="Lechner B.E."/>
            <person name="Liimatainen K."/>
            <person name="Lipzen A."/>
            <person name="Lukacs Z."/>
            <person name="Mihaltcheva S."/>
            <person name="Morgado L.N."/>
            <person name="Niskanen T."/>
            <person name="Noordeloos M.E."/>
            <person name="Ohm R.A."/>
            <person name="Ortiz-Santana B."/>
            <person name="Ovrebo C."/>
            <person name="Racz N."/>
            <person name="Riley R."/>
            <person name="Savchenko A."/>
            <person name="Shiryaev A."/>
            <person name="Soop K."/>
            <person name="Spirin V."/>
            <person name="Szebenyi C."/>
            <person name="Tomsovsky M."/>
            <person name="Tulloss R.E."/>
            <person name="Uehling J."/>
            <person name="Grigoriev I.V."/>
            <person name="Vagvolgyi C."/>
            <person name="Papp T."/>
            <person name="Martin F.M."/>
            <person name="Miettinen O."/>
            <person name="Hibbett D.S."/>
            <person name="Nagy L.G."/>
        </authorList>
    </citation>
    <scope>NUCLEOTIDE SEQUENCE [LARGE SCALE GENOMIC DNA]</scope>
    <source>
        <strain evidence="2 3">CBS 121175</strain>
    </source>
</reference>